<feature type="compositionally biased region" description="Basic and acidic residues" evidence="1">
    <location>
        <begin position="28"/>
        <end position="40"/>
    </location>
</feature>
<evidence type="ECO:0000313" key="4">
    <source>
        <dbReference type="Proteomes" id="UP000822688"/>
    </source>
</evidence>
<organism evidence="3 4">
    <name type="scientific">Ceratodon purpureus</name>
    <name type="common">Fire moss</name>
    <name type="synonym">Dicranum purpureum</name>
    <dbReference type="NCBI Taxonomy" id="3225"/>
    <lineage>
        <taxon>Eukaryota</taxon>
        <taxon>Viridiplantae</taxon>
        <taxon>Streptophyta</taxon>
        <taxon>Embryophyta</taxon>
        <taxon>Bryophyta</taxon>
        <taxon>Bryophytina</taxon>
        <taxon>Bryopsida</taxon>
        <taxon>Dicranidae</taxon>
        <taxon>Pseudoditrichales</taxon>
        <taxon>Ditrichaceae</taxon>
        <taxon>Ceratodon</taxon>
    </lineage>
</organism>
<name>A0A8T0G8J2_CERPU</name>
<comment type="caution">
    <text evidence="3">The sequence shown here is derived from an EMBL/GenBank/DDBJ whole genome shotgun (WGS) entry which is preliminary data.</text>
</comment>
<sequence>MLTLRTWQALILLITSHAQTKAHLKPRTPREKEKENEKTKPGSRRAGHGHRSSKHRQTLRVMRIYIIPSSHHPDLT</sequence>
<feature type="region of interest" description="Disordered" evidence="1">
    <location>
        <begin position="18"/>
        <end position="58"/>
    </location>
</feature>
<evidence type="ECO:0000256" key="2">
    <source>
        <dbReference type="SAM" id="SignalP"/>
    </source>
</evidence>
<feature type="signal peptide" evidence="2">
    <location>
        <begin position="1"/>
        <end position="22"/>
    </location>
</feature>
<dbReference type="Proteomes" id="UP000822688">
    <property type="component" value="Chromosome 12"/>
</dbReference>
<evidence type="ECO:0000256" key="1">
    <source>
        <dbReference type="SAM" id="MobiDB-lite"/>
    </source>
</evidence>
<keyword evidence="2" id="KW-0732">Signal</keyword>
<keyword evidence="4" id="KW-1185">Reference proteome</keyword>
<dbReference type="AlphaFoldDB" id="A0A8T0G8J2"/>
<accession>A0A8T0G8J2</accession>
<gene>
    <name evidence="3" type="ORF">KC19_12G164800</name>
</gene>
<dbReference type="EMBL" id="CM026433">
    <property type="protein sequence ID" value="KAG0555370.1"/>
    <property type="molecule type" value="Genomic_DNA"/>
</dbReference>
<protein>
    <recommendedName>
        <fullName evidence="5">Secreted protein</fullName>
    </recommendedName>
</protein>
<reference evidence="3" key="1">
    <citation type="submission" date="2020-06" db="EMBL/GenBank/DDBJ databases">
        <title>WGS assembly of Ceratodon purpureus strain R40.</title>
        <authorList>
            <person name="Carey S.B."/>
            <person name="Jenkins J."/>
            <person name="Shu S."/>
            <person name="Lovell J.T."/>
            <person name="Sreedasyam A."/>
            <person name="Maumus F."/>
            <person name="Tiley G.P."/>
            <person name="Fernandez-Pozo N."/>
            <person name="Barry K."/>
            <person name="Chen C."/>
            <person name="Wang M."/>
            <person name="Lipzen A."/>
            <person name="Daum C."/>
            <person name="Saski C.A."/>
            <person name="Payton A.C."/>
            <person name="Mcbreen J.C."/>
            <person name="Conrad R.E."/>
            <person name="Kollar L.M."/>
            <person name="Olsson S."/>
            <person name="Huttunen S."/>
            <person name="Landis J.B."/>
            <person name="Wickett N.J."/>
            <person name="Johnson M.G."/>
            <person name="Rensing S.A."/>
            <person name="Grimwood J."/>
            <person name="Schmutz J."/>
            <person name="Mcdaniel S.F."/>
        </authorList>
    </citation>
    <scope>NUCLEOTIDE SEQUENCE</scope>
    <source>
        <strain evidence="3">R40</strain>
    </source>
</reference>
<evidence type="ECO:0008006" key="5">
    <source>
        <dbReference type="Google" id="ProtNLM"/>
    </source>
</evidence>
<feature type="compositionally biased region" description="Basic residues" evidence="1">
    <location>
        <begin position="41"/>
        <end position="58"/>
    </location>
</feature>
<evidence type="ECO:0000313" key="3">
    <source>
        <dbReference type="EMBL" id="KAG0555370.1"/>
    </source>
</evidence>
<feature type="chain" id="PRO_5035754204" description="Secreted protein" evidence="2">
    <location>
        <begin position="23"/>
        <end position="76"/>
    </location>
</feature>
<proteinExistence type="predicted"/>